<name>A0A502GI76_9GAMM</name>
<feature type="transmembrane region" description="Helical" evidence="1">
    <location>
        <begin position="6"/>
        <end position="24"/>
    </location>
</feature>
<comment type="caution">
    <text evidence="2">The sequence shown here is derived from an EMBL/GenBank/DDBJ whole genome shotgun (WGS) entry which is preliminary data.</text>
</comment>
<evidence type="ECO:0000313" key="2">
    <source>
        <dbReference type="EMBL" id="TPG61501.1"/>
    </source>
</evidence>
<dbReference type="RefSeq" id="WP_140473180.1">
    <property type="nucleotide sequence ID" value="NZ_RCZD01000006.1"/>
</dbReference>
<gene>
    <name evidence="2" type="ORF">EAH77_12735</name>
</gene>
<dbReference type="InterPro" id="IPR007633">
    <property type="entry name" value="Phage_P2_Holin"/>
</dbReference>
<accession>A0A502GI76</accession>
<feature type="transmembrane region" description="Helical" evidence="1">
    <location>
        <begin position="62"/>
        <end position="83"/>
    </location>
</feature>
<protein>
    <submittedName>
        <fullName evidence="2">Holin</fullName>
    </submittedName>
</protein>
<keyword evidence="3" id="KW-1185">Reference proteome</keyword>
<organism evidence="2 3">
    <name type="scientific">Ewingella americana</name>
    <dbReference type="NCBI Taxonomy" id="41202"/>
    <lineage>
        <taxon>Bacteria</taxon>
        <taxon>Pseudomonadati</taxon>
        <taxon>Pseudomonadota</taxon>
        <taxon>Gammaproteobacteria</taxon>
        <taxon>Enterobacterales</taxon>
        <taxon>Yersiniaceae</taxon>
        <taxon>Ewingella</taxon>
    </lineage>
</organism>
<dbReference type="AlphaFoldDB" id="A0A502GI76"/>
<sequence>MQEHEKSLLSLIILGALIALGKALNSSEPITAKLFVGRIILGSATSVAAGAVLIWIPGISPLAIAGVGAALGIAGHQVVEVWLKRRGSSLLPGKGKPE</sequence>
<keyword evidence="1" id="KW-1133">Transmembrane helix</keyword>
<feature type="transmembrane region" description="Helical" evidence="1">
    <location>
        <begin position="36"/>
        <end position="56"/>
    </location>
</feature>
<evidence type="ECO:0000313" key="3">
    <source>
        <dbReference type="Proteomes" id="UP000317663"/>
    </source>
</evidence>
<dbReference type="Pfam" id="PF04550">
    <property type="entry name" value="Phage_holin_3_2"/>
    <property type="match status" value="1"/>
</dbReference>
<evidence type="ECO:0000256" key="1">
    <source>
        <dbReference type="SAM" id="Phobius"/>
    </source>
</evidence>
<keyword evidence="1" id="KW-0472">Membrane</keyword>
<dbReference type="EMBL" id="RCZD01000006">
    <property type="protein sequence ID" value="TPG61501.1"/>
    <property type="molecule type" value="Genomic_DNA"/>
</dbReference>
<dbReference type="GO" id="GO:0044660">
    <property type="term" value="P:viral release via pore formation in host cell membrane"/>
    <property type="evidence" value="ECO:0007669"/>
    <property type="project" value="InterPro"/>
</dbReference>
<dbReference type="OrthoDB" id="8596216at2"/>
<reference evidence="2 3" key="1">
    <citation type="journal article" date="2019" name="Environ. Microbiol.">
        <title>Species interactions and distinct microbial communities in high Arctic permafrost affected cryosols are associated with the CH4 and CO2 gas fluxes.</title>
        <authorList>
            <person name="Altshuler I."/>
            <person name="Hamel J."/>
            <person name="Turney S."/>
            <person name="Magnuson E."/>
            <person name="Levesque R."/>
            <person name="Greer C."/>
            <person name="Whyte L.G."/>
        </authorList>
    </citation>
    <scope>NUCLEOTIDE SEQUENCE [LARGE SCALE GENOMIC DNA]</scope>
    <source>
        <strain evidence="2 3">E4</strain>
    </source>
</reference>
<proteinExistence type="predicted"/>
<keyword evidence="1" id="KW-0812">Transmembrane</keyword>
<dbReference type="Proteomes" id="UP000317663">
    <property type="component" value="Unassembled WGS sequence"/>
</dbReference>